<feature type="compositionally biased region" description="Low complexity" evidence="1">
    <location>
        <begin position="357"/>
        <end position="366"/>
    </location>
</feature>
<dbReference type="AlphaFoldDB" id="A0AAD6UJI5"/>
<protein>
    <submittedName>
        <fullName evidence="2">Uncharacterized protein</fullName>
    </submittedName>
</protein>
<dbReference type="EMBL" id="JARJCW010000207">
    <property type="protein sequence ID" value="KAJ7186276.1"/>
    <property type="molecule type" value="Genomic_DNA"/>
</dbReference>
<feature type="compositionally biased region" description="Low complexity" evidence="1">
    <location>
        <begin position="21"/>
        <end position="31"/>
    </location>
</feature>
<accession>A0AAD6UJI5</accession>
<keyword evidence="3" id="KW-1185">Reference proteome</keyword>
<comment type="caution">
    <text evidence="2">The sequence shown here is derived from an EMBL/GenBank/DDBJ whole genome shotgun (WGS) entry which is preliminary data.</text>
</comment>
<dbReference type="Proteomes" id="UP001219525">
    <property type="component" value="Unassembled WGS sequence"/>
</dbReference>
<evidence type="ECO:0000313" key="3">
    <source>
        <dbReference type="Proteomes" id="UP001219525"/>
    </source>
</evidence>
<sequence>MPENQILKRKMVWMNYEYGPSSSRTRSSTGPNAHGYALEPPGHVSLDRKGVWTLAEHSTEKTFGNLYGSLGMAQARVEREIHQNTLLYPPFKLIEDARRPPLGLGMWMYSLDFGDQTLNTGGCIRTPARPRITDSQLMHEWPEQGPELESKEHSPHLRRHAWHSLVSITHNSASSIPIDPGLRFRYLRIGPLRACGCGHRWSNTGHIGAAALATMLLFIPSTMATMSGSVTVSPFFCKVGSRSQELLPGEKWSRKRGNLKCINEKIGALVENLKPFWFVLDQLLDKADNKLYNGHYNPLSSVGFELDNGYQYKYCIYITWFVSFFKTETSAVGQMFLESSRVGDRGSETTELNQTASHSSSSYRSSGTDEPKVETSDIVACKL</sequence>
<reference evidence="2" key="1">
    <citation type="submission" date="2023-03" db="EMBL/GenBank/DDBJ databases">
        <title>Massive genome expansion in bonnet fungi (Mycena s.s.) driven by repeated elements and novel gene families across ecological guilds.</title>
        <authorList>
            <consortium name="Lawrence Berkeley National Laboratory"/>
            <person name="Harder C.B."/>
            <person name="Miyauchi S."/>
            <person name="Viragh M."/>
            <person name="Kuo A."/>
            <person name="Thoen E."/>
            <person name="Andreopoulos B."/>
            <person name="Lu D."/>
            <person name="Skrede I."/>
            <person name="Drula E."/>
            <person name="Henrissat B."/>
            <person name="Morin E."/>
            <person name="Kohler A."/>
            <person name="Barry K."/>
            <person name="LaButti K."/>
            <person name="Morin E."/>
            <person name="Salamov A."/>
            <person name="Lipzen A."/>
            <person name="Mereny Z."/>
            <person name="Hegedus B."/>
            <person name="Baldrian P."/>
            <person name="Stursova M."/>
            <person name="Weitz H."/>
            <person name="Taylor A."/>
            <person name="Grigoriev I.V."/>
            <person name="Nagy L.G."/>
            <person name="Martin F."/>
            <person name="Kauserud H."/>
        </authorList>
    </citation>
    <scope>NUCLEOTIDE SEQUENCE</scope>
    <source>
        <strain evidence="2">9144</strain>
    </source>
</reference>
<evidence type="ECO:0000256" key="1">
    <source>
        <dbReference type="SAM" id="MobiDB-lite"/>
    </source>
</evidence>
<feature type="region of interest" description="Disordered" evidence="1">
    <location>
        <begin position="346"/>
        <end position="376"/>
    </location>
</feature>
<gene>
    <name evidence="2" type="ORF">GGX14DRAFT_409241</name>
</gene>
<name>A0AAD6UJI5_9AGAR</name>
<organism evidence="2 3">
    <name type="scientific">Mycena pura</name>
    <dbReference type="NCBI Taxonomy" id="153505"/>
    <lineage>
        <taxon>Eukaryota</taxon>
        <taxon>Fungi</taxon>
        <taxon>Dikarya</taxon>
        <taxon>Basidiomycota</taxon>
        <taxon>Agaricomycotina</taxon>
        <taxon>Agaricomycetes</taxon>
        <taxon>Agaricomycetidae</taxon>
        <taxon>Agaricales</taxon>
        <taxon>Marasmiineae</taxon>
        <taxon>Mycenaceae</taxon>
        <taxon>Mycena</taxon>
    </lineage>
</organism>
<evidence type="ECO:0000313" key="2">
    <source>
        <dbReference type="EMBL" id="KAJ7186276.1"/>
    </source>
</evidence>
<proteinExistence type="predicted"/>
<feature type="region of interest" description="Disordered" evidence="1">
    <location>
        <begin position="21"/>
        <end position="40"/>
    </location>
</feature>